<feature type="transmembrane region" description="Helical" evidence="7">
    <location>
        <begin position="42"/>
        <end position="60"/>
    </location>
</feature>
<dbReference type="STRING" id="1156394.T0R4F4"/>
<gene>
    <name evidence="8" type="ORF">SDRG_15265</name>
</gene>
<proteinExistence type="inferred from homology"/>
<accession>T0R4F4</accession>
<name>T0R4F4_SAPDV</name>
<feature type="transmembrane region" description="Helical" evidence="7">
    <location>
        <begin position="375"/>
        <end position="396"/>
    </location>
</feature>
<dbReference type="Gene3D" id="1.20.1250.20">
    <property type="entry name" value="MFS general substrate transporter like domains"/>
    <property type="match status" value="1"/>
</dbReference>
<keyword evidence="5 7" id="KW-1133">Transmembrane helix</keyword>
<evidence type="ECO:0000256" key="5">
    <source>
        <dbReference type="ARBA" id="ARBA00022989"/>
    </source>
</evidence>
<dbReference type="Pfam" id="PF03092">
    <property type="entry name" value="BT1"/>
    <property type="match status" value="1"/>
</dbReference>
<dbReference type="AlphaFoldDB" id="T0R4F4"/>
<evidence type="ECO:0000256" key="2">
    <source>
        <dbReference type="ARBA" id="ARBA00007015"/>
    </source>
</evidence>
<dbReference type="RefSeq" id="XP_008619654.1">
    <property type="nucleotide sequence ID" value="XM_008621432.1"/>
</dbReference>
<dbReference type="PANTHER" id="PTHR31585:SF0">
    <property type="entry name" value="FOLATE-BIOPTERIN TRANSPORTER 1, CHLOROPLASTIC"/>
    <property type="match status" value="1"/>
</dbReference>
<dbReference type="GO" id="GO:0016020">
    <property type="term" value="C:membrane"/>
    <property type="evidence" value="ECO:0007669"/>
    <property type="project" value="UniProtKB-SubCell"/>
</dbReference>
<keyword evidence="3" id="KW-0813">Transport</keyword>
<dbReference type="OrthoDB" id="754047at2759"/>
<dbReference type="OMA" id="ATYYCPA"/>
<evidence type="ECO:0000313" key="9">
    <source>
        <dbReference type="Proteomes" id="UP000030762"/>
    </source>
</evidence>
<dbReference type="InParanoid" id="T0R4F4"/>
<feature type="transmembrane region" description="Helical" evidence="7">
    <location>
        <begin position="80"/>
        <end position="100"/>
    </location>
</feature>
<evidence type="ECO:0000256" key="6">
    <source>
        <dbReference type="ARBA" id="ARBA00023136"/>
    </source>
</evidence>
<dbReference type="VEuPathDB" id="FungiDB:SDRG_15265"/>
<dbReference type="PANTHER" id="PTHR31585">
    <property type="entry name" value="FOLATE-BIOPTERIN TRANSPORTER 1, CHLOROPLASTIC"/>
    <property type="match status" value="1"/>
</dbReference>
<feature type="transmembrane region" description="Helical" evidence="7">
    <location>
        <begin position="173"/>
        <end position="194"/>
    </location>
</feature>
<evidence type="ECO:0000256" key="7">
    <source>
        <dbReference type="SAM" id="Phobius"/>
    </source>
</evidence>
<sequence>MGLLADASLLPMGLLSLYFIQAFSLSFPMTAYISWVSDTIHMSPATTSFYYALTFFPWNLKPLYALLSDNVPLFGYHRKSYIVLCEIVSCACILLTGLCVRSVTGAFVVKFLDSACEAFTQMMLGIVLVDVASGDREKSSNVQSWANAAKNGASIVALLAGIPVYAIKDLPATTVITWSSVIPLLGILIALYLLHENKSAKRVATPTHHPSSLAELLSTKWHALQTTVARMLHEQAAYIPVMVFFFLCSALPSGGTVWYQYTYFLLKNELQCLQYSSLAGMVGRVVSCAIYARCTRGVGIRTVFGVSTVLMTLASLPQLLLAPPMDVATLPVDVCTFCALESFVTAFAGEFALLQLLVVATTFCPRKKELHGLTYALYLSFMDFGGVVSAFFSALLVSALGITQNPITFAIDYSNLWLLLVLGAIFQVAILAFLCLLPRQLEDATSGDEPEAKALLPSSEA</sequence>
<dbReference type="SUPFAM" id="SSF103473">
    <property type="entry name" value="MFS general substrate transporter"/>
    <property type="match status" value="1"/>
</dbReference>
<dbReference type="GeneID" id="19955992"/>
<dbReference type="InterPro" id="IPR039309">
    <property type="entry name" value="BT1"/>
</dbReference>
<feature type="transmembrane region" description="Helical" evidence="7">
    <location>
        <begin position="303"/>
        <end position="322"/>
    </location>
</feature>
<feature type="transmembrane region" description="Helical" evidence="7">
    <location>
        <begin position="237"/>
        <end position="261"/>
    </location>
</feature>
<feature type="transmembrane region" description="Helical" evidence="7">
    <location>
        <begin position="416"/>
        <end position="437"/>
    </location>
</feature>
<dbReference type="EMBL" id="JH767218">
    <property type="protein sequence ID" value="EQC26933.1"/>
    <property type="molecule type" value="Genomic_DNA"/>
</dbReference>
<keyword evidence="6 7" id="KW-0472">Membrane</keyword>
<keyword evidence="9" id="KW-1185">Reference proteome</keyword>
<dbReference type="Proteomes" id="UP000030762">
    <property type="component" value="Unassembled WGS sequence"/>
</dbReference>
<evidence type="ECO:0000313" key="8">
    <source>
        <dbReference type="EMBL" id="EQC26933.1"/>
    </source>
</evidence>
<evidence type="ECO:0000256" key="3">
    <source>
        <dbReference type="ARBA" id="ARBA00022448"/>
    </source>
</evidence>
<comment type="similarity">
    <text evidence="2">Belongs to the major facilitator superfamily. Folate-biopterin transporter (TC 2.A.71) family.</text>
</comment>
<evidence type="ECO:0000256" key="1">
    <source>
        <dbReference type="ARBA" id="ARBA00004141"/>
    </source>
</evidence>
<reference evidence="8 9" key="1">
    <citation type="submission" date="2012-04" db="EMBL/GenBank/DDBJ databases">
        <title>The Genome Sequence of Saprolegnia declina VS20.</title>
        <authorList>
            <consortium name="The Broad Institute Genome Sequencing Platform"/>
            <person name="Russ C."/>
            <person name="Nusbaum C."/>
            <person name="Tyler B."/>
            <person name="van West P."/>
            <person name="Dieguez-Uribeondo J."/>
            <person name="de Bruijn I."/>
            <person name="Tripathy S."/>
            <person name="Jiang R."/>
            <person name="Young S.K."/>
            <person name="Zeng Q."/>
            <person name="Gargeya S."/>
            <person name="Fitzgerald M."/>
            <person name="Haas B."/>
            <person name="Abouelleil A."/>
            <person name="Alvarado L."/>
            <person name="Arachchi H.M."/>
            <person name="Berlin A."/>
            <person name="Chapman S.B."/>
            <person name="Goldberg J."/>
            <person name="Griggs A."/>
            <person name="Gujja S."/>
            <person name="Hansen M."/>
            <person name="Howarth C."/>
            <person name="Imamovic A."/>
            <person name="Larimer J."/>
            <person name="McCowen C."/>
            <person name="Montmayeur A."/>
            <person name="Murphy C."/>
            <person name="Neiman D."/>
            <person name="Pearson M."/>
            <person name="Priest M."/>
            <person name="Roberts A."/>
            <person name="Saif S."/>
            <person name="Shea T."/>
            <person name="Sisk P."/>
            <person name="Sykes S."/>
            <person name="Wortman J."/>
            <person name="Nusbaum C."/>
            <person name="Birren B."/>
        </authorList>
    </citation>
    <scope>NUCLEOTIDE SEQUENCE [LARGE SCALE GENOMIC DNA]</scope>
    <source>
        <strain evidence="8 9">VS20</strain>
    </source>
</reference>
<organism evidence="8 9">
    <name type="scientific">Saprolegnia diclina (strain VS20)</name>
    <dbReference type="NCBI Taxonomy" id="1156394"/>
    <lineage>
        <taxon>Eukaryota</taxon>
        <taxon>Sar</taxon>
        <taxon>Stramenopiles</taxon>
        <taxon>Oomycota</taxon>
        <taxon>Saprolegniomycetes</taxon>
        <taxon>Saprolegniales</taxon>
        <taxon>Saprolegniaceae</taxon>
        <taxon>Saprolegnia</taxon>
    </lineage>
</organism>
<dbReference type="InterPro" id="IPR036259">
    <property type="entry name" value="MFS_trans_sf"/>
</dbReference>
<dbReference type="eggNOG" id="ENOG502S3G8">
    <property type="taxonomic scope" value="Eukaryota"/>
</dbReference>
<comment type="subcellular location">
    <subcellularLocation>
        <location evidence="1">Membrane</location>
        <topology evidence="1">Multi-pass membrane protein</topology>
    </subcellularLocation>
</comment>
<protein>
    <submittedName>
        <fullName evidence="8">Uncharacterized protein</fullName>
    </submittedName>
</protein>
<feature type="transmembrane region" description="Helical" evidence="7">
    <location>
        <begin position="273"/>
        <end position="291"/>
    </location>
</feature>
<feature type="transmembrane region" description="Helical" evidence="7">
    <location>
        <begin position="342"/>
        <end position="363"/>
    </location>
</feature>
<keyword evidence="4 7" id="KW-0812">Transmembrane</keyword>
<feature type="transmembrane region" description="Helical" evidence="7">
    <location>
        <begin position="148"/>
        <end position="167"/>
    </location>
</feature>
<evidence type="ECO:0000256" key="4">
    <source>
        <dbReference type="ARBA" id="ARBA00022692"/>
    </source>
</evidence>
<feature type="transmembrane region" description="Helical" evidence="7">
    <location>
        <begin position="12"/>
        <end position="35"/>
    </location>
</feature>